<evidence type="ECO:0000256" key="11">
    <source>
        <dbReference type="SAM" id="MobiDB-lite"/>
    </source>
</evidence>
<keyword evidence="8 10" id="KW-0811">Translocation</keyword>
<dbReference type="GO" id="GO:0065002">
    <property type="term" value="P:intracellular protein transmembrane transport"/>
    <property type="evidence" value="ECO:0007669"/>
    <property type="project" value="TreeGrafter"/>
</dbReference>
<reference evidence="12 13" key="1">
    <citation type="submission" date="2019-02" db="EMBL/GenBank/DDBJ databases">
        <title>Deep-cultivation of Planctomycetes and their phenomic and genomic characterization uncovers novel biology.</title>
        <authorList>
            <person name="Wiegand S."/>
            <person name="Jogler M."/>
            <person name="Boedeker C."/>
            <person name="Pinto D."/>
            <person name="Vollmers J."/>
            <person name="Rivas-Marin E."/>
            <person name="Kohn T."/>
            <person name="Peeters S.H."/>
            <person name="Heuer A."/>
            <person name="Rast P."/>
            <person name="Oberbeckmann S."/>
            <person name="Bunk B."/>
            <person name="Jeske O."/>
            <person name="Meyerdierks A."/>
            <person name="Storesund J.E."/>
            <person name="Kallscheuer N."/>
            <person name="Luecker S."/>
            <person name="Lage O.M."/>
            <person name="Pohl T."/>
            <person name="Merkel B.J."/>
            <person name="Hornburger P."/>
            <person name="Mueller R.-W."/>
            <person name="Bruemmer F."/>
            <person name="Labrenz M."/>
            <person name="Spormann A.M."/>
            <person name="Op den Camp H."/>
            <person name="Overmann J."/>
            <person name="Amann R."/>
            <person name="Jetten M.S.M."/>
            <person name="Mascher T."/>
            <person name="Medema M.H."/>
            <person name="Devos D.P."/>
            <person name="Kaster A.-K."/>
            <person name="Ovreas L."/>
            <person name="Rohde M."/>
            <person name="Galperin M.Y."/>
            <person name="Jogler C."/>
        </authorList>
    </citation>
    <scope>NUCLEOTIDE SEQUENCE [LARGE SCALE GENOMIC DNA]</scope>
    <source>
        <strain evidence="12 13">Pla85_3_4</strain>
    </source>
</reference>
<dbReference type="GO" id="GO:0015450">
    <property type="term" value="F:protein-transporting ATPase activity"/>
    <property type="evidence" value="ECO:0007669"/>
    <property type="project" value="UniProtKB-UniRule"/>
</dbReference>
<evidence type="ECO:0000256" key="4">
    <source>
        <dbReference type="ARBA" id="ARBA00022475"/>
    </source>
</evidence>
<organism evidence="12 13">
    <name type="scientific">Lignipirellula cremea</name>
    <dbReference type="NCBI Taxonomy" id="2528010"/>
    <lineage>
        <taxon>Bacteria</taxon>
        <taxon>Pseudomonadati</taxon>
        <taxon>Planctomycetota</taxon>
        <taxon>Planctomycetia</taxon>
        <taxon>Pirellulales</taxon>
        <taxon>Pirellulaceae</taxon>
        <taxon>Lignipirellula</taxon>
    </lineage>
</organism>
<dbReference type="Proteomes" id="UP000317648">
    <property type="component" value="Chromosome"/>
</dbReference>
<keyword evidence="3 10" id="KW-0813">Transport</keyword>
<evidence type="ECO:0000256" key="8">
    <source>
        <dbReference type="ARBA" id="ARBA00023010"/>
    </source>
</evidence>
<evidence type="ECO:0000256" key="9">
    <source>
        <dbReference type="ARBA" id="ARBA00023136"/>
    </source>
</evidence>
<comment type="subcellular location">
    <subcellularLocation>
        <location evidence="1 10">Cell membrane</location>
        <topology evidence="1 10">Multi-pass membrane protein</topology>
    </subcellularLocation>
</comment>
<dbReference type="RefSeq" id="WP_145052311.1">
    <property type="nucleotide sequence ID" value="NZ_CP036433.1"/>
</dbReference>
<gene>
    <name evidence="12" type="ORF">Pla8534_20270</name>
</gene>
<dbReference type="InterPro" id="IPR004692">
    <property type="entry name" value="SecG"/>
</dbReference>
<keyword evidence="4 10" id="KW-1003">Cell membrane</keyword>
<keyword evidence="7 10" id="KW-1133">Transmembrane helix</keyword>
<keyword evidence="5 10" id="KW-0812">Transmembrane</keyword>
<evidence type="ECO:0000313" key="13">
    <source>
        <dbReference type="Proteomes" id="UP000317648"/>
    </source>
</evidence>
<dbReference type="GO" id="GO:0043952">
    <property type="term" value="P:protein transport by the Sec complex"/>
    <property type="evidence" value="ECO:0007669"/>
    <property type="project" value="TreeGrafter"/>
</dbReference>
<keyword evidence="9 10" id="KW-0472">Membrane</keyword>
<dbReference type="AlphaFoldDB" id="A0A518DQY3"/>
<evidence type="ECO:0000313" key="12">
    <source>
        <dbReference type="EMBL" id="QDU94239.1"/>
    </source>
</evidence>
<protein>
    <recommendedName>
        <fullName evidence="10">Protein-export membrane protein SecG</fullName>
    </recommendedName>
</protein>
<feature type="region of interest" description="Disordered" evidence="11">
    <location>
        <begin position="88"/>
        <end position="140"/>
    </location>
</feature>
<feature type="compositionally biased region" description="Low complexity" evidence="11">
    <location>
        <begin position="100"/>
        <end position="140"/>
    </location>
</feature>
<keyword evidence="6 10" id="KW-0653">Protein transport</keyword>
<dbReference type="GO" id="GO:0009306">
    <property type="term" value="P:protein secretion"/>
    <property type="evidence" value="ECO:0007669"/>
    <property type="project" value="UniProtKB-UniRule"/>
</dbReference>
<feature type="transmembrane region" description="Helical" evidence="10">
    <location>
        <begin position="51"/>
        <end position="70"/>
    </location>
</feature>
<comment type="function">
    <text evidence="10">Involved in protein export. Participates in an early event of protein translocation.</text>
</comment>
<dbReference type="OrthoDB" id="214405at2"/>
<evidence type="ECO:0000256" key="2">
    <source>
        <dbReference type="ARBA" id="ARBA00008445"/>
    </source>
</evidence>
<dbReference type="GO" id="GO:0005886">
    <property type="term" value="C:plasma membrane"/>
    <property type="evidence" value="ECO:0007669"/>
    <property type="project" value="UniProtKB-SubCell"/>
</dbReference>
<comment type="caution">
    <text evidence="10">Lacks conserved residue(s) required for the propagation of feature annotation.</text>
</comment>
<dbReference type="KEGG" id="lcre:Pla8534_20270"/>
<evidence type="ECO:0000256" key="5">
    <source>
        <dbReference type="ARBA" id="ARBA00022692"/>
    </source>
</evidence>
<sequence>MQFFFGFMMFVVALFLILLILVQRGKGGGLSGALGGMGGESAFGSKAGDLFTRITIGTALVWILLCILSIKMLKTEPLLETTSVAPAGESLVPGVNNKNPDATDGAATDGGIAPPASTPATSTPPAAAPATGPALPAEAP</sequence>
<comment type="similarity">
    <text evidence="2 10">Belongs to the SecG family.</text>
</comment>
<accession>A0A518DQY3</accession>
<evidence type="ECO:0000256" key="1">
    <source>
        <dbReference type="ARBA" id="ARBA00004651"/>
    </source>
</evidence>
<evidence type="ECO:0000256" key="3">
    <source>
        <dbReference type="ARBA" id="ARBA00022448"/>
    </source>
</evidence>
<dbReference type="EMBL" id="CP036433">
    <property type="protein sequence ID" value="QDU94239.1"/>
    <property type="molecule type" value="Genomic_DNA"/>
</dbReference>
<dbReference type="PANTHER" id="PTHR34182:SF1">
    <property type="entry name" value="PROTEIN-EXPORT MEMBRANE PROTEIN SECG"/>
    <property type="match status" value="1"/>
</dbReference>
<proteinExistence type="inferred from homology"/>
<evidence type="ECO:0000256" key="7">
    <source>
        <dbReference type="ARBA" id="ARBA00022989"/>
    </source>
</evidence>
<name>A0A518DQY3_9BACT</name>
<keyword evidence="13" id="KW-1185">Reference proteome</keyword>
<evidence type="ECO:0000256" key="6">
    <source>
        <dbReference type="ARBA" id="ARBA00022927"/>
    </source>
</evidence>
<dbReference type="PANTHER" id="PTHR34182">
    <property type="entry name" value="PROTEIN-EXPORT MEMBRANE PROTEIN SECG"/>
    <property type="match status" value="1"/>
</dbReference>
<dbReference type="Pfam" id="PF03840">
    <property type="entry name" value="SecG"/>
    <property type="match status" value="1"/>
</dbReference>
<evidence type="ECO:0000256" key="10">
    <source>
        <dbReference type="RuleBase" id="RU365087"/>
    </source>
</evidence>
<dbReference type="NCBIfam" id="TIGR00810">
    <property type="entry name" value="secG"/>
    <property type="match status" value="1"/>
</dbReference>